<proteinExistence type="predicted"/>
<gene>
    <name evidence="1" type="ORF">PVT01_080044000</name>
</gene>
<dbReference type="VEuPathDB" id="PlasmoDB:PVX_119205"/>
<accession>A0A1G4GWX9</accession>
<organism evidence="1 2">
    <name type="scientific">Plasmodium vivax</name>
    <name type="common">malaria parasite P. vivax</name>
    <dbReference type="NCBI Taxonomy" id="5855"/>
    <lineage>
        <taxon>Eukaryota</taxon>
        <taxon>Sar</taxon>
        <taxon>Alveolata</taxon>
        <taxon>Apicomplexa</taxon>
        <taxon>Aconoidasida</taxon>
        <taxon>Haemosporida</taxon>
        <taxon>Plasmodiidae</taxon>
        <taxon>Plasmodium</taxon>
        <taxon>Plasmodium (Plasmodium)</taxon>
    </lineage>
</organism>
<dbReference type="Proteomes" id="UP000196402">
    <property type="component" value="Chromosome 8"/>
</dbReference>
<evidence type="ECO:0000313" key="2">
    <source>
        <dbReference type="Proteomes" id="UP000196402"/>
    </source>
</evidence>
<dbReference type="EMBL" id="LT615246">
    <property type="protein sequence ID" value="SCO67106.1"/>
    <property type="molecule type" value="Genomic_DNA"/>
</dbReference>
<dbReference type="VEuPathDB" id="PlasmoDB:PVPAM_090006300"/>
<evidence type="ECO:0000313" key="1">
    <source>
        <dbReference type="EMBL" id="SCO67106.1"/>
    </source>
</evidence>
<dbReference type="AlphaFoldDB" id="A0A1G4GWX9"/>
<name>A0A1G4GWX9_PLAVI</name>
<reference evidence="1 2" key="1">
    <citation type="submission" date="2016-07" db="EMBL/GenBank/DDBJ databases">
        <authorList>
            <consortium name="Pathogen Informatics"/>
        </authorList>
    </citation>
    <scope>NUCLEOTIDE SEQUENCE [LARGE SCALE GENOMIC DNA]</scope>
</reference>
<dbReference type="VEuPathDB" id="PlasmoDB:PVP01_0839000"/>
<sequence length="304" mass="35817">MEIGICPEHLKENGICPAYYYKLFYDYPSKITPEVDQYLDTIQTYSDPILKYVALYLIHNYTQVKEYFTNDRNFHNDMYCSNLNRWLDHNKSFYTYSEKSPANVTLWKIYIEELWNKLHSNNKGNICRRMKIFSNTTEIPEELKKDVTNYVKYPEDFICYDPSNTDSTIIEKNCDALNKLCSECKHLTYYDQHSDSTLYTCSTDGISSSIQELQMLSSCKVCPSLIKTVALPSCYTISVTLFFALFLYKFTPFGSKLSNRGRKKKRLQQQFMEEMAYAEYNIPINNNMLSTNQRNHLLYQSMPN</sequence>
<protein>
    <submittedName>
        <fullName evidence="1">VIR protein</fullName>
    </submittedName>
</protein>
<dbReference type="VEuPathDB" id="PlasmoDB:PVW1_080044700"/>